<keyword evidence="3" id="KW-1185">Reference proteome</keyword>
<feature type="region of interest" description="Disordered" evidence="1">
    <location>
        <begin position="81"/>
        <end position="116"/>
    </location>
</feature>
<dbReference type="Proteomes" id="UP000188354">
    <property type="component" value="Chromosome LG06"/>
</dbReference>
<dbReference type="AlphaFoldDB" id="A0A4P1REH5"/>
<feature type="compositionally biased region" description="Acidic residues" evidence="1">
    <location>
        <begin position="104"/>
        <end position="114"/>
    </location>
</feature>
<proteinExistence type="predicted"/>
<evidence type="ECO:0000313" key="3">
    <source>
        <dbReference type="Proteomes" id="UP000188354"/>
    </source>
</evidence>
<gene>
    <name evidence="2" type="ORF">TanjilG_05983</name>
</gene>
<reference evidence="2 3" key="1">
    <citation type="journal article" date="2017" name="Plant Biotechnol. J.">
        <title>A comprehensive draft genome sequence for lupin (Lupinus angustifolius), an emerging health food: insights into plant-microbe interactions and legume evolution.</title>
        <authorList>
            <person name="Hane J.K."/>
            <person name="Ming Y."/>
            <person name="Kamphuis L.G."/>
            <person name="Nelson M.N."/>
            <person name="Garg G."/>
            <person name="Atkins C.A."/>
            <person name="Bayer P.E."/>
            <person name="Bravo A."/>
            <person name="Bringans S."/>
            <person name="Cannon S."/>
            <person name="Edwards D."/>
            <person name="Foley R."/>
            <person name="Gao L.L."/>
            <person name="Harrison M.J."/>
            <person name="Huang W."/>
            <person name="Hurgobin B."/>
            <person name="Li S."/>
            <person name="Liu C.W."/>
            <person name="McGrath A."/>
            <person name="Morahan G."/>
            <person name="Murray J."/>
            <person name="Weller J."/>
            <person name="Jian J."/>
            <person name="Singh K.B."/>
        </authorList>
    </citation>
    <scope>NUCLEOTIDE SEQUENCE [LARGE SCALE GENOMIC DNA]</scope>
    <source>
        <strain evidence="3">cv. Tanjil</strain>
        <tissue evidence="2">Whole plant</tissue>
    </source>
</reference>
<protein>
    <submittedName>
        <fullName evidence="2">Uncharacterized protein</fullName>
    </submittedName>
</protein>
<feature type="compositionally biased region" description="Acidic residues" evidence="1">
    <location>
        <begin position="81"/>
        <end position="97"/>
    </location>
</feature>
<accession>A0A4P1REH5</accession>
<dbReference type="EMBL" id="CM007366">
    <property type="protein sequence ID" value="OIW09007.1"/>
    <property type="molecule type" value="Genomic_DNA"/>
</dbReference>
<evidence type="ECO:0000313" key="2">
    <source>
        <dbReference type="EMBL" id="OIW09007.1"/>
    </source>
</evidence>
<feature type="region of interest" description="Disordered" evidence="1">
    <location>
        <begin position="25"/>
        <end position="60"/>
    </location>
</feature>
<name>A0A4P1REH5_LUPAN</name>
<evidence type="ECO:0000256" key="1">
    <source>
        <dbReference type="SAM" id="MobiDB-lite"/>
    </source>
</evidence>
<dbReference type="Gramene" id="OIW09007">
    <property type="protein sequence ID" value="OIW09007"/>
    <property type="gene ID" value="TanjilG_05983"/>
</dbReference>
<sequence>MDQSRSTINQRINFFFIHEQIIGPPQHGVHHHQHRPDQHRHQYIRGSASQQQQPYRNHRHDAEHGAIVDGASEYDERLVAEEVEEEPRGDEDDEDDERDRVPEEAEEENEEENDGVVHLEEGEVGWNTGNGVGEAVGEGEGVEVEHGVPWAARGEAVFDALFGACDELEVGGGGGRIRGWDCAVVCHCYCDFNGKKEK</sequence>
<organism evidence="2 3">
    <name type="scientific">Lupinus angustifolius</name>
    <name type="common">Narrow-leaved blue lupine</name>
    <dbReference type="NCBI Taxonomy" id="3871"/>
    <lineage>
        <taxon>Eukaryota</taxon>
        <taxon>Viridiplantae</taxon>
        <taxon>Streptophyta</taxon>
        <taxon>Embryophyta</taxon>
        <taxon>Tracheophyta</taxon>
        <taxon>Spermatophyta</taxon>
        <taxon>Magnoliopsida</taxon>
        <taxon>eudicotyledons</taxon>
        <taxon>Gunneridae</taxon>
        <taxon>Pentapetalae</taxon>
        <taxon>rosids</taxon>
        <taxon>fabids</taxon>
        <taxon>Fabales</taxon>
        <taxon>Fabaceae</taxon>
        <taxon>Papilionoideae</taxon>
        <taxon>50 kb inversion clade</taxon>
        <taxon>genistoids sensu lato</taxon>
        <taxon>core genistoids</taxon>
        <taxon>Genisteae</taxon>
        <taxon>Lupinus</taxon>
    </lineage>
</organism>